<dbReference type="PANTHER" id="PTHR11895">
    <property type="entry name" value="TRANSAMIDASE"/>
    <property type="match status" value="1"/>
</dbReference>
<evidence type="ECO:0000313" key="5">
    <source>
        <dbReference type="EMBL" id="BAC19543.1"/>
    </source>
</evidence>
<comment type="catalytic activity">
    <reaction evidence="1">
        <text>a monocarboxylic acid amide + H2O = a monocarboxylate + NH4(+)</text>
        <dbReference type="Rhea" id="RHEA:12020"/>
        <dbReference type="ChEBI" id="CHEBI:15377"/>
        <dbReference type="ChEBI" id="CHEBI:28938"/>
        <dbReference type="ChEBI" id="CHEBI:35757"/>
        <dbReference type="ChEBI" id="CHEBI:83628"/>
        <dbReference type="EC" id="3.5.1.4"/>
    </reaction>
</comment>
<dbReference type="AlphaFoldDB" id="Q8FLX6"/>
<dbReference type="HOGENOM" id="CLU_009600_0_4_11"/>
<dbReference type="EC" id="3.5.1.4" evidence="3"/>
<dbReference type="STRING" id="196164.gene:10743181"/>
<evidence type="ECO:0000256" key="2">
    <source>
        <dbReference type="ARBA" id="ARBA00009199"/>
    </source>
</evidence>
<evidence type="ECO:0000256" key="1">
    <source>
        <dbReference type="ARBA" id="ARBA00001311"/>
    </source>
</evidence>
<dbReference type="Pfam" id="PF01425">
    <property type="entry name" value="Amidase"/>
    <property type="match status" value="1"/>
</dbReference>
<dbReference type="Gene3D" id="3.90.1300.10">
    <property type="entry name" value="Amidase signature (AS) domain"/>
    <property type="match status" value="1"/>
</dbReference>
<evidence type="ECO:0000259" key="4">
    <source>
        <dbReference type="Pfam" id="PF01425"/>
    </source>
</evidence>
<organism evidence="5 6">
    <name type="scientific">Corynebacterium efficiens (strain DSM 44549 / YS-314 / AJ 12310 / JCM 11189 / NBRC 100395)</name>
    <dbReference type="NCBI Taxonomy" id="196164"/>
    <lineage>
        <taxon>Bacteria</taxon>
        <taxon>Bacillati</taxon>
        <taxon>Actinomycetota</taxon>
        <taxon>Actinomycetes</taxon>
        <taxon>Mycobacteriales</taxon>
        <taxon>Corynebacteriaceae</taxon>
        <taxon>Corynebacterium</taxon>
    </lineage>
</organism>
<dbReference type="Proteomes" id="UP000001409">
    <property type="component" value="Chromosome"/>
</dbReference>
<dbReference type="KEGG" id="cef:CE2733"/>
<dbReference type="InterPro" id="IPR020556">
    <property type="entry name" value="Amidase_CS"/>
</dbReference>
<dbReference type="InterPro" id="IPR023631">
    <property type="entry name" value="Amidase_dom"/>
</dbReference>
<dbReference type="InterPro" id="IPR036928">
    <property type="entry name" value="AS_sf"/>
</dbReference>
<dbReference type="eggNOG" id="COG0154">
    <property type="taxonomic scope" value="Bacteria"/>
</dbReference>
<dbReference type="EMBL" id="BA000035">
    <property type="protein sequence ID" value="BAC19543.1"/>
    <property type="molecule type" value="Genomic_DNA"/>
</dbReference>
<dbReference type="PROSITE" id="PS00571">
    <property type="entry name" value="AMIDASES"/>
    <property type="match status" value="1"/>
</dbReference>
<dbReference type="PANTHER" id="PTHR11895:SF7">
    <property type="entry name" value="GLUTAMYL-TRNA(GLN) AMIDOTRANSFERASE SUBUNIT A, MITOCHONDRIAL"/>
    <property type="match status" value="1"/>
</dbReference>
<reference evidence="5 6" key="1">
    <citation type="journal article" date="2003" name="Genome Res.">
        <title>Comparative complete genome sequence analysis of the amino acid replacements responsible for the thermostability of Corynebacterium efficiens.</title>
        <authorList>
            <person name="Nishio Y."/>
            <person name="Nakamura Y."/>
            <person name="Kawarabayasi Y."/>
            <person name="Usuda Y."/>
            <person name="Kimura E."/>
            <person name="Sugimoto S."/>
            <person name="Matsui K."/>
            <person name="Yamagishi A."/>
            <person name="Kikuchi H."/>
            <person name="Ikeo K."/>
            <person name="Gojobori T."/>
        </authorList>
    </citation>
    <scope>NUCLEOTIDE SEQUENCE [LARGE SCALE GENOMIC DNA]</scope>
    <source>
        <strain evidence="6">DSM 44549 / YS-314 / AJ 12310 / JCM 11189 / NBRC 100395</strain>
    </source>
</reference>
<dbReference type="SUPFAM" id="SSF75304">
    <property type="entry name" value="Amidase signature (AS) enzymes"/>
    <property type="match status" value="1"/>
</dbReference>
<feature type="domain" description="Amidase" evidence="4">
    <location>
        <begin position="49"/>
        <end position="182"/>
    </location>
</feature>
<protein>
    <recommendedName>
        <fullName evidence="3">amidase</fullName>
        <ecNumber evidence="3">3.5.1.4</ecNumber>
    </recommendedName>
</protein>
<comment type="similarity">
    <text evidence="2">Belongs to the amidase family.</text>
</comment>
<dbReference type="GO" id="GO:0004040">
    <property type="term" value="F:amidase activity"/>
    <property type="evidence" value="ECO:0007669"/>
    <property type="project" value="UniProtKB-EC"/>
</dbReference>
<sequence>MGVVASLLMVTQLNRCSLLWLFMSVATLSARLSTMTPAEHGFAWFDPEVTVGHGRGPLRGMVIPAKDLHHVAGMPTAFGSAGRQVQATETDPFLQALIDRGAIIAGKTQTSELGLTAYCEPVGLPTPDNPVLPGHTTGGSSGGAAVAVARMLVDAAHASDGGGSIRVPAAACQVVGFKPAHDSRGGMPATQGFITRDIPTQARLHALTPVVRPLRVGVLLEPVHADTTVDDHFVNTVEKVARRLEQLGHEVVPVGRPYGSWAFEAFAAVLAMRSCSIEDPGAGDTSAIVGWLREQGRSQSPVARGRAVAAFDSVGDAVRESWDVDVVLSPTLAFPPPPLGHFSSLGPEGDFLEQTRWTPWATTYNMTGGAAMSVPVDGVGVHMGAVRVGNAEILGLGGQLL</sequence>
<dbReference type="InterPro" id="IPR000120">
    <property type="entry name" value="Amidase"/>
</dbReference>
<name>Q8FLX6_COREF</name>
<evidence type="ECO:0000256" key="3">
    <source>
        <dbReference type="ARBA" id="ARBA00012922"/>
    </source>
</evidence>
<accession>Q8FLX6</accession>
<evidence type="ECO:0000313" key="6">
    <source>
        <dbReference type="Proteomes" id="UP000001409"/>
    </source>
</evidence>
<proteinExistence type="inferred from homology"/>
<keyword evidence="6" id="KW-1185">Reference proteome</keyword>